<organism evidence="1 2">
    <name type="scientific">Passalora fulva</name>
    <name type="common">Tomato leaf mold</name>
    <name type="synonym">Cladosporium fulvum</name>
    <dbReference type="NCBI Taxonomy" id="5499"/>
    <lineage>
        <taxon>Eukaryota</taxon>
        <taxon>Fungi</taxon>
        <taxon>Dikarya</taxon>
        <taxon>Ascomycota</taxon>
        <taxon>Pezizomycotina</taxon>
        <taxon>Dothideomycetes</taxon>
        <taxon>Dothideomycetidae</taxon>
        <taxon>Mycosphaerellales</taxon>
        <taxon>Mycosphaerellaceae</taxon>
        <taxon>Fulvia</taxon>
    </lineage>
</organism>
<proteinExistence type="predicted"/>
<dbReference type="OrthoDB" id="3849084at2759"/>
<reference evidence="1" key="1">
    <citation type="submission" date="2021-12" db="EMBL/GenBank/DDBJ databases">
        <authorList>
            <person name="Zaccaron A."/>
            <person name="Stergiopoulos I."/>
        </authorList>
    </citation>
    <scope>NUCLEOTIDE SEQUENCE</scope>
    <source>
        <strain evidence="1">Race5_Kim</strain>
    </source>
</reference>
<protein>
    <submittedName>
        <fullName evidence="1">Uncharacterized protein</fullName>
    </submittedName>
</protein>
<evidence type="ECO:0000313" key="1">
    <source>
        <dbReference type="EMBL" id="UJO15221.1"/>
    </source>
</evidence>
<dbReference type="Proteomes" id="UP000756132">
    <property type="component" value="Chromosome 3"/>
</dbReference>
<keyword evidence="2" id="KW-1185">Reference proteome</keyword>
<evidence type="ECO:0000313" key="2">
    <source>
        <dbReference type="Proteomes" id="UP000756132"/>
    </source>
</evidence>
<gene>
    <name evidence="1" type="ORF">CLAFUR5_08479</name>
</gene>
<dbReference type="EMBL" id="CP090165">
    <property type="protein sequence ID" value="UJO15221.1"/>
    <property type="molecule type" value="Genomic_DNA"/>
</dbReference>
<reference evidence="1" key="2">
    <citation type="journal article" date="2022" name="Microb. Genom.">
        <title>A chromosome-scale genome assembly of the tomato pathogen Cladosporium fulvum reveals a compartmentalized genome architecture and the presence of a dispensable chromosome.</title>
        <authorList>
            <person name="Zaccaron A.Z."/>
            <person name="Chen L.H."/>
            <person name="Samaras A."/>
            <person name="Stergiopoulos I."/>
        </authorList>
    </citation>
    <scope>NUCLEOTIDE SEQUENCE</scope>
    <source>
        <strain evidence="1">Race5_Kim</strain>
    </source>
</reference>
<dbReference type="KEGG" id="ffu:CLAFUR5_08479"/>
<dbReference type="GeneID" id="71988357"/>
<dbReference type="RefSeq" id="XP_047759587.1">
    <property type="nucleotide sequence ID" value="XM_047907627.1"/>
</dbReference>
<sequence length="69" mass="7600">MANFFTGAFKWETAASNPIVLAPFLLSLVVNGRARPGFIVSDVISIEDAPDAYSRFERHELVKAVIAFD</sequence>
<name>A0A9Q8LD57_PASFU</name>
<dbReference type="AlphaFoldDB" id="A0A9Q8LD57"/>
<accession>A0A9Q8LD57</accession>